<gene>
    <name evidence="2" type="ORF">QR674_04150</name>
</gene>
<name>A0ABU3WCX5_9GAMM</name>
<evidence type="ECO:0000259" key="1">
    <source>
        <dbReference type="PROSITE" id="PS50011"/>
    </source>
</evidence>
<dbReference type="EMBL" id="JASVDY010000001">
    <property type="protein sequence ID" value="MDV2468172.1"/>
    <property type="molecule type" value="Genomic_DNA"/>
</dbReference>
<organism evidence="2 3">
    <name type="scientific">Acinetobacter chinensis</name>
    <dbReference type="NCBI Taxonomy" id="2004650"/>
    <lineage>
        <taxon>Bacteria</taxon>
        <taxon>Pseudomonadati</taxon>
        <taxon>Pseudomonadota</taxon>
        <taxon>Gammaproteobacteria</taxon>
        <taxon>Moraxellales</taxon>
        <taxon>Moraxellaceae</taxon>
        <taxon>Acinetobacter</taxon>
    </lineage>
</organism>
<dbReference type="SUPFAM" id="SSF56112">
    <property type="entry name" value="Protein kinase-like (PK-like)"/>
    <property type="match status" value="1"/>
</dbReference>
<dbReference type="PANTHER" id="PTHR44167:SF24">
    <property type="entry name" value="SERINE_THREONINE-PROTEIN KINASE CHK2"/>
    <property type="match status" value="1"/>
</dbReference>
<protein>
    <recommendedName>
        <fullName evidence="1">Protein kinase domain-containing protein</fullName>
    </recommendedName>
</protein>
<dbReference type="Pfam" id="PF00069">
    <property type="entry name" value="Pkinase"/>
    <property type="match status" value="1"/>
</dbReference>
<evidence type="ECO:0000313" key="3">
    <source>
        <dbReference type="Proteomes" id="UP001278188"/>
    </source>
</evidence>
<evidence type="ECO:0000313" key="2">
    <source>
        <dbReference type="EMBL" id="MDV2468172.1"/>
    </source>
</evidence>
<dbReference type="SMART" id="SM00220">
    <property type="entry name" value="S_TKc"/>
    <property type="match status" value="1"/>
</dbReference>
<feature type="domain" description="Protein kinase" evidence="1">
    <location>
        <begin position="1"/>
        <end position="272"/>
    </location>
</feature>
<proteinExistence type="predicted"/>
<accession>A0ABU3WCX5</accession>
<dbReference type="PROSITE" id="PS50011">
    <property type="entry name" value="PROTEIN_KINASE_DOM"/>
    <property type="match status" value="1"/>
</dbReference>
<comment type="caution">
    <text evidence="2">The sequence shown here is derived from an EMBL/GenBank/DDBJ whole genome shotgun (WGS) entry which is preliminary data.</text>
</comment>
<dbReference type="Proteomes" id="UP001278188">
    <property type="component" value="Unassembled WGS sequence"/>
</dbReference>
<dbReference type="RefSeq" id="WP_317082078.1">
    <property type="nucleotide sequence ID" value="NZ_JASVDY010000001.1"/>
</dbReference>
<keyword evidence="3" id="KW-1185">Reference proteome</keyword>
<dbReference type="PANTHER" id="PTHR44167">
    <property type="entry name" value="OVARIAN-SPECIFIC SERINE/THREONINE-PROTEIN KINASE LOK-RELATED"/>
    <property type="match status" value="1"/>
</dbReference>
<dbReference type="Gene3D" id="1.10.510.10">
    <property type="entry name" value="Transferase(Phosphotransferase) domain 1"/>
    <property type="match status" value="1"/>
</dbReference>
<dbReference type="InterPro" id="IPR011009">
    <property type="entry name" value="Kinase-like_dom_sf"/>
</dbReference>
<reference evidence="2 3" key="1">
    <citation type="submission" date="2023-06" db="EMBL/GenBank/DDBJ databases">
        <title>Genomic Analysis of Acinetobacter Strains Recovered from South Australian Aquatic Samples provides Insights into the Circulation of Antibiotic Resistance determinants in the Environment.</title>
        <authorList>
            <person name="Tobin L."/>
            <person name="Jarocki V.M."/>
            <person name="Kenyon J."/>
            <person name="Drigo B."/>
            <person name="Donner E."/>
            <person name="Djordjevic S.P."/>
            <person name="Hamidian M."/>
        </authorList>
    </citation>
    <scope>NUCLEOTIDE SEQUENCE [LARGE SCALE GENOMIC DNA]</scope>
    <source>
        <strain evidence="2 3">SAAc652</strain>
    </source>
</reference>
<dbReference type="InterPro" id="IPR000719">
    <property type="entry name" value="Prot_kinase_dom"/>
</dbReference>
<sequence length="276" mass="32482">MSKPSIFQFSQEQITSLDLKLVTKPRSQMFGRRLYTFSFDEQQYWLKAQIRNTHKDVEQGFLREMDFYQQIAVGGDFSLPFSQMEWGDALFQRYQEHYYPGVLILPHAVPVFDLHPEKLSASEIHFQILSVLELLDGLYKQGYLHADLKAEHFVHYAGKNALIDFEQIIPQFEQQSQKLTATPRYMAPELFHGDAKSVQSEIYALGIILLEWLTQQRLSAKTYQEWAVLHCQTLKVELPVQFQVYSEIIKKMLSKKKDHRFVCFEQIKYSLMLENV</sequence>